<protein>
    <recommendedName>
        <fullName evidence="3">Tubby C-terminal domain-containing protein</fullName>
    </recommendedName>
</protein>
<dbReference type="EMBL" id="JAPFFF010000010">
    <property type="protein sequence ID" value="KAK8880917.1"/>
    <property type="molecule type" value="Genomic_DNA"/>
</dbReference>
<dbReference type="Proteomes" id="UP001470230">
    <property type="component" value="Unassembled WGS sequence"/>
</dbReference>
<comment type="caution">
    <text evidence="1">The sequence shown here is derived from an EMBL/GenBank/DDBJ whole genome shotgun (WGS) entry which is preliminary data.</text>
</comment>
<evidence type="ECO:0000313" key="1">
    <source>
        <dbReference type="EMBL" id="KAK8880917.1"/>
    </source>
</evidence>
<organism evidence="1 2">
    <name type="scientific">Tritrichomonas musculus</name>
    <dbReference type="NCBI Taxonomy" id="1915356"/>
    <lineage>
        <taxon>Eukaryota</taxon>
        <taxon>Metamonada</taxon>
        <taxon>Parabasalia</taxon>
        <taxon>Tritrichomonadida</taxon>
        <taxon>Tritrichomonadidae</taxon>
        <taxon>Tritrichomonas</taxon>
    </lineage>
</organism>
<name>A0ABR2JQC1_9EUKA</name>
<evidence type="ECO:0008006" key="3">
    <source>
        <dbReference type="Google" id="ProtNLM"/>
    </source>
</evidence>
<accession>A0ABR2JQC1</accession>
<proteinExistence type="predicted"/>
<keyword evidence="2" id="KW-1185">Reference proteome</keyword>
<gene>
    <name evidence="1" type="ORF">M9Y10_003617</name>
</gene>
<evidence type="ECO:0000313" key="2">
    <source>
        <dbReference type="Proteomes" id="UP001470230"/>
    </source>
</evidence>
<sequence>MQSSQQMQRQSPPVIPNDQFLSNNQFYSSQIYSFGSSSLMQSSQLLASSDANISFESYSTGIPLNELSSTSSFQNSQQMFSQTFPVLYNYETFMVDPFLLMNSSQKFKILISPYIIDNQIIQNDICLEIIGQEFTNRNMNNFLRLCQSLSTDVQDSEMEEICKIAKMFQAEKIYNTGISFVQSVLNSNFNIPENKYDGSHFMRIQSKNQNFHHTINFNDLEFEDFDSNTNDHKENNINNIKNSAKDTLNNHKVKSIIYHVVVENHFGKLPIYRILFDGEILYSAKQKDNDIYIGKGRDIHINKYTLNHVGHIYQDCNKTNHILVNKNRFQLKYVESGKPNYLSLSVTFPNNDKKVTWIPKKPKFDFTTNKYYLNFQGEYNRNPQRSKKNIVLANEDDHTVFILRKMSDCLFEYETLESIDPLTLFSIGLSGIVGPYDDHLNGL</sequence>
<reference evidence="1 2" key="1">
    <citation type="submission" date="2024-04" db="EMBL/GenBank/DDBJ databases">
        <title>Tritrichomonas musculus Genome.</title>
        <authorList>
            <person name="Alves-Ferreira E."/>
            <person name="Grigg M."/>
            <person name="Lorenzi H."/>
            <person name="Galac M."/>
        </authorList>
    </citation>
    <scope>NUCLEOTIDE SEQUENCE [LARGE SCALE GENOMIC DNA]</scope>
    <source>
        <strain evidence="1 2">EAF2021</strain>
    </source>
</reference>